<protein>
    <submittedName>
        <fullName evidence="1">Uncharacterized protein</fullName>
    </submittedName>
</protein>
<organism evidence="1 2">
    <name type="scientific">Brachionus calyciflorus</name>
    <dbReference type="NCBI Taxonomy" id="104777"/>
    <lineage>
        <taxon>Eukaryota</taxon>
        <taxon>Metazoa</taxon>
        <taxon>Spiralia</taxon>
        <taxon>Gnathifera</taxon>
        <taxon>Rotifera</taxon>
        <taxon>Eurotatoria</taxon>
        <taxon>Monogononta</taxon>
        <taxon>Pseudotrocha</taxon>
        <taxon>Ploima</taxon>
        <taxon>Brachionidae</taxon>
        <taxon>Brachionus</taxon>
    </lineage>
</organism>
<evidence type="ECO:0000313" key="2">
    <source>
        <dbReference type="Proteomes" id="UP000663879"/>
    </source>
</evidence>
<evidence type="ECO:0000313" key="1">
    <source>
        <dbReference type="EMBL" id="CAF0971693.1"/>
    </source>
</evidence>
<dbReference type="AlphaFoldDB" id="A0A814ERQ2"/>
<dbReference type="SUPFAM" id="SSF57302">
    <property type="entry name" value="Snake toxin-like"/>
    <property type="match status" value="1"/>
</dbReference>
<comment type="caution">
    <text evidence="1">The sequence shown here is derived from an EMBL/GenBank/DDBJ whole genome shotgun (WGS) entry which is preliminary data.</text>
</comment>
<gene>
    <name evidence="1" type="ORF">OXX778_LOCUS14951</name>
</gene>
<dbReference type="InterPro" id="IPR045860">
    <property type="entry name" value="Snake_toxin-like_sf"/>
</dbReference>
<dbReference type="Proteomes" id="UP000663879">
    <property type="component" value="Unassembled WGS sequence"/>
</dbReference>
<sequence>MSLPHIYWLAFDRTSINTTNGYSNVTKECTAMCFPGFILGAKINCCNFDKCNRNTILTKKDRIQCLSCKNCPGSYGKISLPVIIECNGYCTEIVYNNSGHIVISKYCLETCLQTRTDTTTKTCCDRNNCNKSNKLISNLLKKLVFIYIFSFI</sequence>
<name>A0A814ERQ2_9BILA</name>
<reference evidence="1" key="1">
    <citation type="submission" date="2021-02" db="EMBL/GenBank/DDBJ databases">
        <authorList>
            <person name="Nowell W R."/>
        </authorList>
    </citation>
    <scope>NUCLEOTIDE SEQUENCE</scope>
    <source>
        <strain evidence="1">Ploen Becks lab</strain>
    </source>
</reference>
<accession>A0A814ERQ2</accession>
<proteinExistence type="predicted"/>
<keyword evidence="2" id="KW-1185">Reference proteome</keyword>
<dbReference type="EMBL" id="CAJNOC010003188">
    <property type="protein sequence ID" value="CAF0971693.1"/>
    <property type="molecule type" value="Genomic_DNA"/>
</dbReference>